<dbReference type="InterPro" id="IPR032387">
    <property type="entry name" value="ACAS_N"/>
</dbReference>
<dbReference type="AlphaFoldDB" id="A0A0M6YMQ5"/>
<gene>
    <name evidence="5" type="primary">acsA_2</name>
    <name evidence="5" type="ORF">JDO7802_03157</name>
</gene>
<dbReference type="Pfam" id="PF16177">
    <property type="entry name" value="ACAS_N"/>
    <property type="match status" value="1"/>
</dbReference>
<dbReference type="Proteomes" id="UP000049222">
    <property type="component" value="Unassembled WGS sequence"/>
</dbReference>
<feature type="domain" description="AMP-dependent synthetase/ligase" evidence="2">
    <location>
        <begin position="61"/>
        <end position="442"/>
    </location>
</feature>
<dbReference type="EC" id="6.2.1.1" evidence="5"/>
<dbReference type="GO" id="GO:0050218">
    <property type="term" value="F:propionate-CoA ligase activity"/>
    <property type="evidence" value="ECO:0007669"/>
    <property type="project" value="TreeGrafter"/>
</dbReference>
<name>A0A0M6YMQ5_9RHOB</name>
<dbReference type="Pfam" id="PF13193">
    <property type="entry name" value="AMP-binding_C"/>
    <property type="match status" value="1"/>
</dbReference>
<keyword evidence="6" id="KW-1185">Reference proteome</keyword>
<evidence type="ECO:0000259" key="2">
    <source>
        <dbReference type="Pfam" id="PF00501"/>
    </source>
</evidence>
<dbReference type="FunFam" id="3.30.300.30:FF:000017">
    <property type="entry name" value="Acyl-CoA synthetase short-chain family member 3"/>
    <property type="match status" value="1"/>
</dbReference>
<dbReference type="PROSITE" id="PS00455">
    <property type="entry name" value="AMP_BINDING"/>
    <property type="match status" value="1"/>
</dbReference>
<dbReference type="InterPro" id="IPR042099">
    <property type="entry name" value="ANL_N_sf"/>
</dbReference>
<dbReference type="STRING" id="420998.JDO7802_03157"/>
<evidence type="ECO:0000313" key="5">
    <source>
        <dbReference type="EMBL" id="CTQ51119.1"/>
    </source>
</evidence>
<evidence type="ECO:0000259" key="4">
    <source>
        <dbReference type="Pfam" id="PF16177"/>
    </source>
</evidence>
<dbReference type="GO" id="GO:0003987">
    <property type="term" value="F:acetate-CoA ligase activity"/>
    <property type="evidence" value="ECO:0007669"/>
    <property type="project" value="UniProtKB-EC"/>
</dbReference>
<dbReference type="InterPro" id="IPR045851">
    <property type="entry name" value="AMP-bd_C_sf"/>
</dbReference>
<accession>A0A0M6YMQ5</accession>
<feature type="domain" description="Acetyl-coenzyme A synthetase N-terminal" evidence="4">
    <location>
        <begin position="4"/>
        <end position="57"/>
    </location>
</feature>
<dbReference type="OrthoDB" id="9803968at2"/>
<dbReference type="EMBL" id="CXSU01000012">
    <property type="protein sequence ID" value="CTQ51119.1"/>
    <property type="molecule type" value="Genomic_DNA"/>
</dbReference>
<dbReference type="InterPro" id="IPR000873">
    <property type="entry name" value="AMP-dep_synth/lig_dom"/>
</dbReference>
<dbReference type="FunFam" id="3.40.50.12780:FF:000011">
    <property type="entry name" value="Acetyl-coenzyme A synthetase 2-like, mitochondrial"/>
    <property type="match status" value="1"/>
</dbReference>
<dbReference type="Pfam" id="PF00501">
    <property type="entry name" value="AMP-binding"/>
    <property type="match status" value="1"/>
</dbReference>
<feature type="domain" description="AMP-binding enzyme C-terminal" evidence="3">
    <location>
        <begin position="508"/>
        <end position="586"/>
    </location>
</feature>
<protein>
    <submittedName>
        <fullName evidence="5">Acetyl-coenzyme A synthetase</fullName>
        <ecNumber evidence="5">6.2.1.1</ecNumber>
    </submittedName>
</protein>
<dbReference type="GO" id="GO:0070013">
    <property type="term" value="C:intracellular organelle lumen"/>
    <property type="evidence" value="ECO:0007669"/>
    <property type="project" value="UniProtKB-ARBA"/>
</dbReference>
<organism evidence="5 6">
    <name type="scientific">Jannaschia donghaensis</name>
    <dbReference type="NCBI Taxonomy" id="420998"/>
    <lineage>
        <taxon>Bacteria</taxon>
        <taxon>Pseudomonadati</taxon>
        <taxon>Pseudomonadota</taxon>
        <taxon>Alphaproteobacteria</taxon>
        <taxon>Rhodobacterales</taxon>
        <taxon>Roseobacteraceae</taxon>
        <taxon>Jannaschia</taxon>
    </lineage>
</organism>
<dbReference type="PANTHER" id="PTHR43347:SF3">
    <property type="entry name" value="ACYL-COA SYNTHETASE SHORT-CHAIN FAMILY MEMBER 3, MITOCHONDRIAL"/>
    <property type="match status" value="1"/>
</dbReference>
<proteinExistence type="inferred from homology"/>
<reference evidence="5 6" key="1">
    <citation type="submission" date="2015-07" db="EMBL/GenBank/DDBJ databases">
        <authorList>
            <person name="Noorani M."/>
        </authorList>
    </citation>
    <scope>NUCLEOTIDE SEQUENCE [LARGE SCALE GENOMIC DNA]</scope>
    <source>
        <strain evidence="5 6">CECT 7802</strain>
    </source>
</reference>
<dbReference type="RefSeq" id="WP_055086863.1">
    <property type="nucleotide sequence ID" value="NZ_CXSU01000012.1"/>
</dbReference>
<evidence type="ECO:0000313" key="6">
    <source>
        <dbReference type="Proteomes" id="UP000049222"/>
    </source>
</evidence>
<comment type="similarity">
    <text evidence="1">Belongs to the ATP-dependent AMP-binding enzyme family.</text>
</comment>
<dbReference type="PANTHER" id="PTHR43347">
    <property type="entry name" value="ACYL-COA SYNTHETASE"/>
    <property type="match status" value="1"/>
</dbReference>
<evidence type="ECO:0000256" key="1">
    <source>
        <dbReference type="ARBA" id="ARBA00006432"/>
    </source>
</evidence>
<dbReference type="SUPFAM" id="SSF56801">
    <property type="entry name" value="Acetyl-CoA synthetase-like"/>
    <property type="match status" value="1"/>
</dbReference>
<dbReference type="Gene3D" id="3.30.300.30">
    <property type="match status" value="1"/>
</dbReference>
<dbReference type="InterPro" id="IPR020845">
    <property type="entry name" value="AMP-binding_CS"/>
</dbReference>
<dbReference type="Gene3D" id="3.40.50.12780">
    <property type="entry name" value="N-terminal domain of ligase-like"/>
    <property type="match status" value="1"/>
</dbReference>
<evidence type="ECO:0000259" key="3">
    <source>
        <dbReference type="Pfam" id="PF13193"/>
    </source>
</evidence>
<sequence length="628" mass="67283">MGWKAEWERSISDPDGFWMEQAQAIDWDVMPTKALHDRGGPVAEWFSDGMVNTCHNAVDRHVAAGHGARTAIIYDSPVTGTVEHVSFAQLQGRVARLAGGLAAQGVGVGDRVIIYMPMVPQALEAMLACARIGAIHSVVFGGFAAAELAVRIDDARPKAILAGSCGIEGTRVIEYKPLLDAAIDMAAHKPEFCVVFQREQAIADMTPRDFDWEDFCEADPVPCVPVAGDHPAYILYTSGTTGAPKGVVRPTGGHLVAMDWSMANIYGVDPGEVFWAASDVGWVVGHSYICYAPLIHGCTTVVFEGKPVGTPDPSTFWRVMADHKVAAFFTAPTAFRAVRREDPQATFMDGHDLSGLRTIFLAGERADPDTVEWIGTVTGKPVIDHWWQTETGWTIAGNPIGLEPLPVKLGSPSVPMPGYDVQVLDEGGHATAPNTLGAIAIKLPLPPGTLPTLWNAEERFRKSYLDAFPGYYETGDAGMIDEDGYLWIMARTDDVINVAGHRLSTGAMEEVLAGHADVAECAVIGVADALKGQVPMGLLCLTSGVDRPEAEIVAECVARVRQTIGPVAAFKLAVVVDRLPKTRSGKILRASMVKVAEGTLDKVPATIDDPAILDEIGSAMARLGYPVR</sequence>
<dbReference type="InterPro" id="IPR025110">
    <property type="entry name" value="AMP-bd_C"/>
</dbReference>
<keyword evidence="5" id="KW-0436">Ligase</keyword>